<gene>
    <name evidence="5" type="ORF">H9L16_08895</name>
</gene>
<evidence type="ECO:0000313" key="6">
    <source>
        <dbReference type="Proteomes" id="UP000515804"/>
    </source>
</evidence>
<dbReference type="Pfam" id="PF02739">
    <property type="entry name" value="5_3_exonuc_N"/>
    <property type="match status" value="1"/>
</dbReference>
<dbReference type="AlphaFoldDB" id="A0A7G9SUT4"/>
<proteinExistence type="predicted"/>
<evidence type="ECO:0000259" key="4">
    <source>
        <dbReference type="SMART" id="SM00475"/>
    </source>
</evidence>
<dbReference type="SMART" id="SM00475">
    <property type="entry name" value="53EXOc"/>
    <property type="match status" value="1"/>
</dbReference>
<dbReference type="InterPro" id="IPR008918">
    <property type="entry name" value="HhH2"/>
</dbReference>
<dbReference type="GO" id="GO:0008409">
    <property type="term" value="F:5'-3' exonuclease activity"/>
    <property type="evidence" value="ECO:0007669"/>
    <property type="project" value="InterPro"/>
</dbReference>
<dbReference type="SUPFAM" id="SSF47807">
    <property type="entry name" value="5' to 3' exonuclease, C-terminal subdomain"/>
    <property type="match status" value="1"/>
</dbReference>
<dbReference type="GO" id="GO:0017108">
    <property type="term" value="F:5'-flap endonuclease activity"/>
    <property type="evidence" value="ECO:0007669"/>
    <property type="project" value="InterPro"/>
</dbReference>
<protein>
    <submittedName>
        <fullName evidence="5">Exodeoxyribonuclease IX</fullName>
    </submittedName>
</protein>
<keyword evidence="2" id="KW-0378">Hydrolase</keyword>
<dbReference type="GO" id="GO:0003677">
    <property type="term" value="F:DNA binding"/>
    <property type="evidence" value="ECO:0007669"/>
    <property type="project" value="UniProtKB-KW"/>
</dbReference>
<dbReference type="PANTHER" id="PTHR42646:SF2">
    <property type="entry name" value="5'-3' EXONUCLEASE FAMILY PROTEIN"/>
    <property type="match status" value="1"/>
</dbReference>
<dbReference type="RefSeq" id="WP_187554123.1">
    <property type="nucleotide sequence ID" value="NZ_BMZL01000002.1"/>
</dbReference>
<dbReference type="Proteomes" id="UP000515804">
    <property type="component" value="Chromosome"/>
</dbReference>
<dbReference type="EMBL" id="CP060719">
    <property type="protein sequence ID" value="QNN71609.1"/>
    <property type="molecule type" value="Genomic_DNA"/>
</dbReference>
<organism evidence="5 6">
    <name type="scientific">Thermomonas carbonis</name>
    <dbReference type="NCBI Taxonomy" id="1463158"/>
    <lineage>
        <taxon>Bacteria</taxon>
        <taxon>Pseudomonadati</taxon>
        <taxon>Pseudomonadota</taxon>
        <taxon>Gammaproteobacteria</taxon>
        <taxon>Lysobacterales</taxon>
        <taxon>Lysobacteraceae</taxon>
        <taxon>Thermomonas</taxon>
    </lineage>
</organism>
<dbReference type="CDD" id="cd09859">
    <property type="entry name" value="PIN_53EXO"/>
    <property type="match status" value="1"/>
</dbReference>
<name>A0A7G9SUT4_9GAMM</name>
<keyword evidence="3" id="KW-0238">DNA-binding</keyword>
<keyword evidence="6" id="KW-1185">Reference proteome</keyword>
<dbReference type="InterPro" id="IPR038969">
    <property type="entry name" value="FEN"/>
</dbReference>
<evidence type="ECO:0000256" key="3">
    <source>
        <dbReference type="ARBA" id="ARBA00023125"/>
    </source>
</evidence>
<dbReference type="CDD" id="cd09898">
    <property type="entry name" value="H3TH_53EXO"/>
    <property type="match status" value="1"/>
</dbReference>
<dbReference type="GO" id="GO:0033567">
    <property type="term" value="P:DNA replication, Okazaki fragment processing"/>
    <property type="evidence" value="ECO:0007669"/>
    <property type="project" value="InterPro"/>
</dbReference>
<dbReference type="KEGG" id="tcn:H9L16_08895"/>
<dbReference type="SUPFAM" id="SSF88723">
    <property type="entry name" value="PIN domain-like"/>
    <property type="match status" value="1"/>
</dbReference>
<accession>A0A7G9SUT4</accession>
<dbReference type="InterPro" id="IPR036279">
    <property type="entry name" value="5-3_exonuclease_C_sf"/>
</dbReference>
<evidence type="ECO:0000256" key="1">
    <source>
        <dbReference type="ARBA" id="ARBA00022722"/>
    </source>
</evidence>
<dbReference type="InterPro" id="IPR020046">
    <property type="entry name" value="5-3_exonucl_a-hlix_arch_N"/>
</dbReference>
<reference evidence="5 6" key="1">
    <citation type="submission" date="2020-08" db="EMBL/GenBank/DDBJ databases">
        <title>Genome sequence of Thermomonas carbonis KCTC 42013T.</title>
        <authorList>
            <person name="Hyun D.-W."/>
            <person name="Bae J.-W."/>
        </authorList>
    </citation>
    <scope>NUCLEOTIDE SEQUENCE [LARGE SCALE GENOMIC DNA]</scope>
    <source>
        <strain evidence="5 6">KCTC 42013</strain>
    </source>
</reference>
<dbReference type="Pfam" id="PF01367">
    <property type="entry name" value="5_3_exonuc"/>
    <property type="match status" value="1"/>
</dbReference>
<dbReference type="Gene3D" id="1.10.150.20">
    <property type="entry name" value="5' to 3' exonuclease, C-terminal subdomain"/>
    <property type="match status" value="1"/>
</dbReference>
<dbReference type="FunFam" id="1.10.150.20:FF:000003">
    <property type="entry name" value="DNA polymerase I"/>
    <property type="match status" value="1"/>
</dbReference>
<feature type="domain" description="5'-3' exonuclease" evidence="4">
    <location>
        <begin position="4"/>
        <end position="266"/>
    </location>
</feature>
<dbReference type="InterPro" id="IPR002421">
    <property type="entry name" value="5-3_exonuclease"/>
</dbReference>
<keyword evidence="1" id="KW-0540">Nuclease</keyword>
<dbReference type="SMART" id="SM00279">
    <property type="entry name" value="HhH2"/>
    <property type="match status" value="1"/>
</dbReference>
<sequence length="298" mass="32772">MPATNTLHLVDASMYVFRAWHSMPDEFHDADGWPTNAVQGFARFLLELLERERPTHIAIAFDESLDSCFRNALYPAYKANRDPAPPELRRQFAWCKALCKAVGLVTLAHTDYEADDLIGTAVHVGRSDGFRSVIVSADKDLSQLLQADDEQYDFAKGVRWRADGVKARHGVHAHQIADYLALTGDAVDNIPGISGIGAKSAAILLAHFESLDALLARIDEVPFLRLRGAAGMATRLREQREHALLWRQLTTIALDAPLPEGGFARGRGDAEEMASLSDWMGFGPLTRKRLVDAAGLSA</sequence>
<dbReference type="PANTHER" id="PTHR42646">
    <property type="entry name" value="FLAP ENDONUCLEASE XNI"/>
    <property type="match status" value="1"/>
</dbReference>
<evidence type="ECO:0000313" key="5">
    <source>
        <dbReference type="EMBL" id="QNN71609.1"/>
    </source>
</evidence>
<dbReference type="InterPro" id="IPR020045">
    <property type="entry name" value="DNA_polI_H3TH"/>
</dbReference>
<dbReference type="Gene3D" id="3.40.50.1010">
    <property type="entry name" value="5'-nuclease"/>
    <property type="match status" value="1"/>
</dbReference>
<dbReference type="InterPro" id="IPR029060">
    <property type="entry name" value="PIN-like_dom_sf"/>
</dbReference>
<evidence type="ECO:0000256" key="2">
    <source>
        <dbReference type="ARBA" id="ARBA00022801"/>
    </source>
</evidence>